<gene>
    <name evidence="1" type="ORF">PAXRUDRAFT_587829</name>
</gene>
<protein>
    <submittedName>
        <fullName evidence="1">Uncharacterized protein</fullName>
    </submittedName>
</protein>
<keyword evidence="2" id="KW-1185">Reference proteome</keyword>
<dbReference type="Proteomes" id="UP000054538">
    <property type="component" value="Unassembled WGS sequence"/>
</dbReference>
<evidence type="ECO:0000313" key="2">
    <source>
        <dbReference type="Proteomes" id="UP000054538"/>
    </source>
</evidence>
<proteinExistence type="predicted"/>
<dbReference type="AlphaFoldDB" id="A0A0D0ECB9"/>
<organism evidence="1 2">
    <name type="scientific">Paxillus rubicundulus Ve08.2h10</name>
    <dbReference type="NCBI Taxonomy" id="930991"/>
    <lineage>
        <taxon>Eukaryota</taxon>
        <taxon>Fungi</taxon>
        <taxon>Dikarya</taxon>
        <taxon>Basidiomycota</taxon>
        <taxon>Agaricomycotina</taxon>
        <taxon>Agaricomycetes</taxon>
        <taxon>Agaricomycetidae</taxon>
        <taxon>Boletales</taxon>
        <taxon>Paxilineae</taxon>
        <taxon>Paxillaceae</taxon>
        <taxon>Paxillus</taxon>
    </lineage>
</organism>
<reference evidence="2" key="2">
    <citation type="submission" date="2015-01" db="EMBL/GenBank/DDBJ databases">
        <title>Evolutionary Origins and Diversification of the Mycorrhizal Mutualists.</title>
        <authorList>
            <consortium name="DOE Joint Genome Institute"/>
            <consortium name="Mycorrhizal Genomics Consortium"/>
            <person name="Kohler A."/>
            <person name="Kuo A."/>
            <person name="Nagy L.G."/>
            <person name="Floudas D."/>
            <person name="Copeland A."/>
            <person name="Barry K.W."/>
            <person name="Cichocki N."/>
            <person name="Veneault-Fourrey C."/>
            <person name="LaButti K."/>
            <person name="Lindquist E.A."/>
            <person name="Lipzen A."/>
            <person name="Lundell T."/>
            <person name="Morin E."/>
            <person name="Murat C."/>
            <person name="Riley R."/>
            <person name="Ohm R."/>
            <person name="Sun H."/>
            <person name="Tunlid A."/>
            <person name="Henrissat B."/>
            <person name="Grigoriev I.V."/>
            <person name="Hibbett D.S."/>
            <person name="Martin F."/>
        </authorList>
    </citation>
    <scope>NUCLEOTIDE SEQUENCE [LARGE SCALE GENOMIC DNA]</scope>
    <source>
        <strain evidence="2">Ve08.2h10</strain>
    </source>
</reference>
<dbReference type="OrthoDB" id="269227at2759"/>
<reference evidence="1 2" key="1">
    <citation type="submission" date="2014-04" db="EMBL/GenBank/DDBJ databases">
        <authorList>
            <consortium name="DOE Joint Genome Institute"/>
            <person name="Kuo A."/>
            <person name="Kohler A."/>
            <person name="Jargeat P."/>
            <person name="Nagy L.G."/>
            <person name="Floudas D."/>
            <person name="Copeland A."/>
            <person name="Barry K.W."/>
            <person name="Cichocki N."/>
            <person name="Veneault-Fourrey C."/>
            <person name="LaButti K."/>
            <person name="Lindquist E.A."/>
            <person name="Lipzen A."/>
            <person name="Lundell T."/>
            <person name="Morin E."/>
            <person name="Murat C."/>
            <person name="Sun H."/>
            <person name="Tunlid A."/>
            <person name="Henrissat B."/>
            <person name="Grigoriev I.V."/>
            <person name="Hibbett D.S."/>
            <person name="Martin F."/>
            <person name="Nordberg H.P."/>
            <person name="Cantor M.N."/>
            <person name="Hua S.X."/>
        </authorList>
    </citation>
    <scope>NUCLEOTIDE SEQUENCE [LARGE SCALE GENOMIC DNA]</scope>
    <source>
        <strain evidence="1 2">Ve08.2h10</strain>
    </source>
</reference>
<accession>A0A0D0ECB9</accession>
<name>A0A0D0ECB9_9AGAM</name>
<dbReference type="EMBL" id="KN824870">
    <property type="protein sequence ID" value="KIK99100.1"/>
    <property type="molecule type" value="Genomic_DNA"/>
</dbReference>
<evidence type="ECO:0000313" key="1">
    <source>
        <dbReference type="EMBL" id="KIK99100.1"/>
    </source>
</evidence>
<dbReference type="HOGENOM" id="CLU_1461779_0_0_1"/>
<dbReference type="InParanoid" id="A0A0D0ECB9"/>
<sequence>MILAPPLRNAPTNVTLFLTMEASSNPGIQFSQKEVLRRAGNTTGPCPWMLLTLLTAEDDKAIEDYRKLICARHSIGLSLRLHSLLMLRVFLAWNVCNEAKRAWRCGRPSTDCIWCLKAQSGRLVHRPTGCCFDKLTSSLAIALVRMALQNTYSSALVIGEKAAVMIAEELGIKNVCYDRYYISTS</sequence>